<evidence type="ECO:0000313" key="3">
    <source>
        <dbReference type="Proteomes" id="UP001499959"/>
    </source>
</evidence>
<dbReference type="Proteomes" id="UP001499959">
    <property type="component" value="Unassembled WGS sequence"/>
</dbReference>
<feature type="chain" id="PRO_5045240803" evidence="1">
    <location>
        <begin position="23"/>
        <end position="356"/>
    </location>
</feature>
<sequence>MPIRRLALALMLALAWVPTAYAFPPCPREPLELVPLDGSNPTASTGAPHWYKGFHALVGNPVVIGGLARWTADDDSQASPFPDSPTNGKCHDRLPIPGDNAASGSVSLTPSYPDGAGFGVVALPDLRYNTEQDLGVRYTLAFTVDDQAMIEAGEWLDIAQLEFRWNAIDDIKDPDAVSAMYRIRKAQPEKDRLVLEVIETRVPYIASGQRPPVFEHVVATIPVQQGGNATRVGLRWAQVVGDPVEPVGDIDPKGFGEISLPVGPDPETTSSGGAIIIGPPIVTRHEVSSVLEVIGPGNRVVYRIALPQQWANSLSMGLLDYNIGKESDYGNRFGAEMIDTALCAETTGTTDCTGVF</sequence>
<dbReference type="EMBL" id="BAABJE010000012">
    <property type="protein sequence ID" value="GAA4797365.1"/>
    <property type="molecule type" value="Genomic_DNA"/>
</dbReference>
<gene>
    <name evidence="2" type="ORF">GCM10023307_24080</name>
</gene>
<evidence type="ECO:0000313" key="2">
    <source>
        <dbReference type="EMBL" id="GAA4797365.1"/>
    </source>
</evidence>
<proteinExistence type="predicted"/>
<dbReference type="RefSeq" id="WP_345303583.1">
    <property type="nucleotide sequence ID" value="NZ_BAABJE010000012.1"/>
</dbReference>
<evidence type="ECO:0000256" key="1">
    <source>
        <dbReference type="SAM" id="SignalP"/>
    </source>
</evidence>
<name>A0ABP9BLI9_9GAMM</name>
<keyword evidence="1" id="KW-0732">Signal</keyword>
<comment type="caution">
    <text evidence="2">The sequence shown here is derived from an EMBL/GenBank/DDBJ whole genome shotgun (WGS) entry which is preliminary data.</text>
</comment>
<reference evidence="3" key="1">
    <citation type="journal article" date="2019" name="Int. J. Syst. Evol. Microbiol.">
        <title>The Global Catalogue of Microorganisms (GCM) 10K type strain sequencing project: providing services to taxonomists for standard genome sequencing and annotation.</title>
        <authorList>
            <consortium name="The Broad Institute Genomics Platform"/>
            <consortium name="The Broad Institute Genome Sequencing Center for Infectious Disease"/>
            <person name="Wu L."/>
            <person name="Ma J."/>
        </authorList>
    </citation>
    <scope>NUCLEOTIDE SEQUENCE [LARGE SCALE GENOMIC DNA]</scope>
    <source>
        <strain evidence="3">JCM 18204</strain>
    </source>
</reference>
<organism evidence="2 3">
    <name type="scientific">Lysobacter hankyongensis</name>
    <dbReference type="NCBI Taxonomy" id="1176535"/>
    <lineage>
        <taxon>Bacteria</taxon>
        <taxon>Pseudomonadati</taxon>
        <taxon>Pseudomonadota</taxon>
        <taxon>Gammaproteobacteria</taxon>
        <taxon>Lysobacterales</taxon>
        <taxon>Lysobacteraceae</taxon>
        <taxon>Lysobacter</taxon>
    </lineage>
</organism>
<protein>
    <submittedName>
        <fullName evidence="2">Uncharacterized protein</fullName>
    </submittedName>
</protein>
<feature type="signal peptide" evidence="1">
    <location>
        <begin position="1"/>
        <end position="22"/>
    </location>
</feature>
<keyword evidence="3" id="KW-1185">Reference proteome</keyword>
<accession>A0ABP9BLI9</accession>